<organism evidence="9 10">
    <name type="scientific">Beauveria bassiana</name>
    <name type="common">White muscardine disease fungus</name>
    <name type="synonym">Tritirachium shiotae</name>
    <dbReference type="NCBI Taxonomy" id="176275"/>
    <lineage>
        <taxon>Eukaryota</taxon>
        <taxon>Fungi</taxon>
        <taxon>Dikarya</taxon>
        <taxon>Ascomycota</taxon>
        <taxon>Pezizomycotina</taxon>
        <taxon>Sordariomycetes</taxon>
        <taxon>Hypocreomycetidae</taxon>
        <taxon>Hypocreales</taxon>
        <taxon>Cordycipitaceae</taxon>
        <taxon>Beauveria</taxon>
    </lineage>
</organism>
<dbReference type="AlphaFoldDB" id="A0A2N6NGH5"/>
<evidence type="ECO:0000313" key="9">
    <source>
        <dbReference type="EMBL" id="PMB66372.1"/>
    </source>
</evidence>
<sequence>MGNKRRASVTEPSDANDNEVAHKVAKKSRPNASLVSPTGKDEEGNPFWEASFSSPVLSSKRRVGVSKFNNATMINIREYYEKDGKLLPAKKGISLSVEQYTTLIKVMPSINEQLRKMGQLANEIGGAGEDAEAIAKKPKKERSDKANIEATSDEDEDED</sequence>
<evidence type="ECO:0000259" key="8">
    <source>
        <dbReference type="Pfam" id="PF02229"/>
    </source>
</evidence>
<dbReference type="GO" id="GO:0003713">
    <property type="term" value="F:transcription coactivator activity"/>
    <property type="evidence" value="ECO:0007669"/>
    <property type="project" value="InterPro"/>
</dbReference>
<feature type="region of interest" description="Disordered" evidence="7">
    <location>
        <begin position="1"/>
        <end position="46"/>
    </location>
</feature>
<evidence type="ECO:0000313" key="10">
    <source>
        <dbReference type="Proteomes" id="UP000235728"/>
    </source>
</evidence>
<keyword evidence="6" id="KW-0539">Nucleus</keyword>
<dbReference type="PANTHER" id="PTHR13215">
    <property type="entry name" value="RNA POLYMERASE II TRANSCRIPTIONAL COACTIVATOR"/>
    <property type="match status" value="1"/>
</dbReference>
<evidence type="ECO:0000256" key="1">
    <source>
        <dbReference type="ARBA" id="ARBA00004123"/>
    </source>
</evidence>
<name>A0A2N6NGH5_BEABA</name>
<evidence type="ECO:0000256" key="6">
    <source>
        <dbReference type="ARBA" id="ARBA00023242"/>
    </source>
</evidence>
<dbReference type="InterPro" id="IPR045125">
    <property type="entry name" value="Sub1/Tcp4-like"/>
</dbReference>
<keyword evidence="3" id="KW-0805">Transcription regulation</keyword>
<dbReference type="GO" id="GO:0005634">
    <property type="term" value="C:nucleus"/>
    <property type="evidence" value="ECO:0007669"/>
    <property type="project" value="UniProtKB-SubCell"/>
</dbReference>
<dbReference type="InterPro" id="IPR009044">
    <property type="entry name" value="ssDNA-bd_transcriptional_reg"/>
</dbReference>
<evidence type="ECO:0000256" key="5">
    <source>
        <dbReference type="ARBA" id="ARBA00023163"/>
    </source>
</evidence>
<comment type="caution">
    <text evidence="9">The sequence shown here is derived from an EMBL/GenBank/DDBJ whole genome shotgun (WGS) entry which is preliminary data.</text>
</comment>
<reference evidence="9 10" key="1">
    <citation type="journal article" date="2016" name="Appl. Microbiol. Biotechnol.">
        <title>Characterization of T-DNA insertion mutants with decreased virulence in the entomopathogenic fungus Beauveria bassiana JEF-007.</title>
        <authorList>
            <person name="Kim S."/>
            <person name="Lee S.J."/>
            <person name="Nai Y.S."/>
            <person name="Yu J.S."/>
            <person name="Lee M.R."/>
            <person name="Yang Y.T."/>
            <person name="Kim J.S."/>
        </authorList>
    </citation>
    <scope>NUCLEOTIDE SEQUENCE [LARGE SCALE GENOMIC DNA]</scope>
    <source>
        <strain evidence="9 10">JEF-007</strain>
    </source>
</reference>
<dbReference type="Pfam" id="PF02229">
    <property type="entry name" value="PC4"/>
    <property type="match status" value="1"/>
</dbReference>
<dbReference type="Gene3D" id="2.30.31.10">
    <property type="entry name" value="Transcriptional Coactivator Pc4, Chain A"/>
    <property type="match status" value="1"/>
</dbReference>
<proteinExistence type="inferred from homology"/>
<evidence type="ECO:0000256" key="2">
    <source>
        <dbReference type="ARBA" id="ARBA00009001"/>
    </source>
</evidence>
<evidence type="ECO:0000256" key="3">
    <source>
        <dbReference type="ARBA" id="ARBA00023015"/>
    </source>
</evidence>
<dbReference type="InterPro" id="IPR003173">
    <property type="entry name" value="PC4_C"/>
</dbReference>
<comment type="similarity">
    <text evidence="2">Belongs to the transcriptional coactivator PC4 family.</text>
</comment>
<keyword evidence="5" id="KW-0804">Transcription</keyword>
<feature type="region of interest" description="Disordered" evidence="7">
    <location>
        <begin position="126"/>
        <end position="159"/>
    </location>
</feature>
<protein>
    <submittedName>
        <fullName evidence="9">Putative RNA polymerase II transcriptional coactivator</fullName>
    </submittedName>
</protein>
<dbReference type="GO" id="GO:0060261">
    <property type="term" value="P:positive regulation of transcription initiation by RNA polymerase II"/>
    <property type="evidence" value="ECO:0007669"/>
    <property type="project" value="InterPro"/>
</dbReference>
<evidence type="ECO:0000256" key="4">
    <source>
        <dbReference type="ARBA" id="ARBA00023125"/>
    </source>
</evidence>
<dbReference type="Proteomes" id="UP000235728">
    <property type="component" value="Unassembled WGS sequence"/>
</dbReference>
<keyword evidence="4" id="KW-0238">DNA-binding</keyword>
<dbReference type="OMA" id="NPFWELS"/>
<accession>A0A2N6NGH5</accession>
<dbReference type="GO" id="GO:0003677">
    <property type="term" value="F:DNA binding"/>
    <property type="evidence" value="ECO:0007669"/>
    <property type="project" value="UniProtKB-KW"/>
</dbReference>
<evidence type="ECO:0000256" key="7">
    <source>
        <dbReference type="SAM" id="MobiDB-lite"/>
    </source>
</evidence>
<feature type="domain" description="Transcriptional coactivator p15 (PC4) C-terminal" evidence="8">
    <location>
        <begin position="57"/>
        <end position="105"/>
    </location>
</feature>
<dbReference type="SUPFAM" id="SSF54447">
    <property type="entry name" value="ssDNA-binding transcriptional regulator domain"/>
    <property type="match status" value="1"/>
</dbReference>
<dbReference type="EMBL" id="MRVG01000008">
    <property type="protein sequence ID" value="PMB66372.1"/>
    <property type="molecule type" value="Genomic_DNA"/>
</dbReference>
<gene>
    <name evidence="9" type="primary">80A10.210</name>
    <name evidence="9" type="ORF">BM221_007360</name>
</gene>
<comment type="subcellular location">
    <subcellularLocation>
        <location evidence="1">Nucleus</location>
    </subcellularLocation>
</comment>